<sequence length="395" mass="46382">MWYDSFDNGEPLQLSQDNDVGSYQLFGTLSEKMSQDDFDDFTEQEMQQPINSYKPRFPTEAWPEKNNSWYVQDIPLDYYSSGRERTQSEHVQMGFAGPPANWFSEVPEERNNVQERSTVLNNIQNLRSTRFTIDEEIAEQKILNASILKQSSAVKEHIYKMISQNENLQNESQIMENKNLELEAKLDQETRRLAESIRSKRRDMSEIRYDAEVIKARREEKAEITEEIKDLRMSFEDVDLDIYWMEHFYKVDYDKMVIFPFWKLEEDLERALQGEDPTLYKEEGPQERDHEAEGDGYDYEDDDFFDYEKTIEEDEKSIDDFEEESAKEDATPESDTCQPANRDSETDNCKSKSGRLNVLKLGRRFNSFIANISSGFGRSAGQKLPKKKVNVNGRQ</sequence>
<gene>
    <name evidence="3" type="ORF">PLOB_00044169</name>
</gene>
<protein>
    <submittedName>
        <fullName evidence="3">Uncharacterized protein</fullName>
    </submittedName>
</protein>
<feature type="coiled-coil region" evidence="1">
    <location>
        <begin position="165"/>
        <end position="234"/>
    </location>
</feature>
<organism evidence="3 4">
    <name type="scientific">Porites lobata</name>
    <dbReference type="NCBI Taxonomy" id="104759"/>
    <lineage>
        <taxon>Eukaryota</taxon>
        <taxon>Metazoa</taxon>
        <taxon>Cnidaria</taxon>
        <taxon>Anthozoa</taxon>
        <taxon>Hexacorallia</taxon>
        <taxon>Scleractinia</taxon>
        <taxon>Fungiina</taxon>
        <taxon>Poritidae</taxon>
        <taxon>Porites</taxon>
    </lineage>
</organism>
<keyword evidence="1" id="KW-0175">Coiled coil</keyword>
<evidence type="ECO:0000313" key="3">
    <source>
        <dbReference type="EMBL" id="CAH3144662.1"/>
    </source>
</evidence>
<feature type="region of interest" description="Disordered" evidence="2">
    <location>
        <begin position="319"/>
        <end position="353"/>
    </location>
</feature>
<evidence type="ECO:0000256" key="1">
    <source>
        <dbReference type="SAM" id="Coils"/>
    </source>
</evidence>
<keyword evidence="4" id="KW-1185">Reference proteome</keyword>
<evidence type="ECO:0000313" key="4">
    <source>
        <dbReference type="Proteomes" id="UP001159405"/>
    </source>
</evidence>
<feature type="compositionally biased region" description="Basic and acidic residues" evidence="2">
    <location>
        <begin position="275"/>
        <end position="293"/>
    </location>
</feature>
<dbReference type="EMBL" id="CALNXK010000074">
    <property type="protein sequence ID" value="CAH3144662.1"/>
    <property type="molecule type" value="Genomic_DNA"/>
</dbReference>
<feature type="region of interest" description="Disordered" evidence="2">
    <location>
        <begin position="275"/>
        <end position="300"/>
    </location>
</feature>
<comment type="caution">
    <text evidence="3">The sequence shown here is derived from an EMBL/GenBank/DDBJ whole genome shotgun (WGS) entry which is preliminary data.</text>
</comment>
<evidence type="ECO:0000256" key="2">
    <source>
        <dbReference type="SAM" id="MobiDB-lite"/>
    </source>
</evidence>
<feature type="non-terminal residue" evidence="3">
    <location>
        <position position="395"/>
    </location>
</feature>
<proteinExistence type="predicted"/>
<accession>A0ABN8PJ31</accession>
<feature type="region of interest" description="Disordered" evidence="2">
    <location>
        <begin position="375"/>
        <end position="395"/>
    </location>
</feature>
<reference evidence="3 4" key="1">
    <citation type="submission" date="2022-05" db="EMBL/GenBank/DDBJ databases">
        <authorList>
            <consortium name="Genoscope - CEA"/>
            <person name="William W."/>
        </authorList>
    </citation>
    <scope>NUCLEOTIDE SEQUENCE [LARGE SCALE GENOMIC DNA]</scope>
</reference>
<name>A0ABN8PJ31_9CNID</name>
<dbReference type="Proteomes" id="UP001159405">
    <property type="component" value="Unassembled WGS sequence"/>
</dbReference>